<feature type="repeat" description="TPR" evidence="5">
    <location>
        <begin position="350"/>
        <end position="383"/>
    </location>
</feature>
<comment type="similarity">
    <text evidence="3">Belongs to the RPAP3 family.</text>
</comment>
<keyword evidence="9" id="KW-1185">Reference proteome</keyword>
<dbReference type="PROSITE" id="PS50005">
    <property type="entry name" value="TPR"/>
    <property type="match status" value="4"/>
</dbReference>
<dbReference type="InterPro" id="IPR011990">
    <property type="entry name" value="TPR-like_helical_dom_sf"/>
</dbReference>
<dbReference type="OrthoDB" id="629492at2759"/>
<dbReference type="Pfam" id="PF13432">
    <property type="entry name" value="TPR_16"/>
    <property type="match status" value="1"/>
</dbReference>
<reference evidence="8" key="1">
    <citation type="submission" date="2021-01" db="EMBL/GenBank/DDBJ databases">
        <authorList>
            <person name="Zahm M."/>
            <person name="Roques C."/>
            <person name="Cabau C."/>
            <person name="Klopp C."/>
            <person name="Donnadieu C."/>
            <person name="Jouanno E."/>
            <person name="Lampietro C."/>
            <person name="Louis A."/>
            <person name="Herpin A."/>
            <person name="Echchiki A."/>
            <person name="Berthelot C."/>
            <person name="Parey E."/>
            <person name="Roest-Crollius H."/>
            <person name="Braasch I."/>
            <person name="Postlethwait J."/>
            <person name="Bobe J."/>
            <person name="Montfort J."/>
            <person name="Bouchez O."/>
            <person name="Begum T."/>
            <person name="Mejri S."/>
            <person name="Adams A."/>
            <person name="Chen W.-J."/>
            <person name="Guiguen Y."/>
        </authorList>
    </citation>
    <scope>NUCLEOTIDE SEQUENCE</scope>
    <source>
        <strain evidence="8">YG-15Mar2019-1</strain>
        <tissue evidence="8">Brain</tissue>
    </source>
</reference>
<feature type="domain" description="RNA-polymerase II-associated protein 3-like C-terminal" evidence="7">
    <location>
        <begin position="540"/>
        <end position="630"/>
    </location>
</feature>
<evidence type="ECO:0000256" key="2">
    <source>
        <dbReference type="ARBA" id="ARBA00022803"/>
    </source>
</evidence>
<organism evidence="8 9">
    <name type="scientific">Megalops atlanticus</name>
    <name type="common">Tarpon</name>
    <name type="synonym">Clupea gigantea</name>
    <dbReference type="NCBI Taxonomy" id="7932"/>
    <lineage>
        <taxon>Eukaryota</taxon>
        <taxon>Metazoa</taxon>
        <taxon>Chordata</taxon>
        <taxon>Craniata</taxon>
        <taxon>Vertebrata</taxon>
        <taxon>Euteleostomi</taxon>
        <taxon>Actinopterygii</taxon>
        <taxon>Neopterygii</taxon>
        <taxon>Teleostei</taxon>
        <taxon>Elopiformes</taxon>
        <taxon>Megalopidae</taxon>
        <taxon>Megalops</taxon>
    </lineage>
</organism>
<dbReference type="SUPFAM" id="SSF48452">
    <property type="entry name" value="TPR-like"/>
    <property type="match status" value="2"/>
</dbReference>
<dbReference type="InterPro" id="IPR051966">
    <property type="entry name" value="RPAP3"/>
</dbReference>
<dbReference type="Gene3D" id="1.25.40.10">
    <property type="entry name" value="Tetratricopeptide repeat domain"/>
    <property type="match status" value="2"/>
</dbReference>
<gene>
    <name evidence="8" type="ORF">MATL_G00260670</name>
</gene>
<dbReference type="AlphaFoldDB" id="A0A9D3PB38"/>
<feature type="compositionally biased region" description="Basic and acidic residues" evidence="6">
    <location>
        <begin position="250"/>
        <end position="272"/>
    </location>
</feature>
<dbReference type="FunFam" id="1.25.40.10:FF:000057">
    <property type="entry name" value="RNA polymerase II associated protein 3"/>
    <property type="match status" value="2"/>
</dbReference>
<dbReference type="EMBL" id="JAFDVH010000025">
    <property type="protein sequence ID" value="KAG7454523.1"/>
    <property type="molecule type" value="Genomic_DNA"/>
</dbReference>
<dbReference type="GO" id="GO:0101031">
    <property type="term" value="C:protein folding chaperone complex"/>
    <property type="evidence" value="ECO:0007669"/>
    <property type="project" value="TreeGrafter"/>
</dbReference>
<name>A0A9D3PB38_MEGAT</name>
<feature type="compositionally biased region" description="Polar residues" evidence="6">
    <location>
        <begin position="401"/>
        <end position="420"/>
    </location>
</feature>
<dbReference type="PANTHER" id="PTHR46423:SF1">
    <property type="entry name" value="RNA POLYMERASE II-ASSOCIATED PROTEIN 3"/>
    <property type="match status" value="1"/>
</dbReference>
<dbReference type="SMART" id="SM00028">
    <property type="entry name" value="TPR"/>
    <property type="match status" value="6"/>
</dbReference>
<sequence length="659" mass="74096">MSGGNKAIELQLQMRQNAEELQDFMKELDSWETDIKKKDEQLRSGSAGEPQQRSLPPVRNKDYRQKKREKNKPPSKNAKNQPKQPRIKSYDYQSWDKFDVNKALETMDKEDSPEQSESDSEGVPIDRDRALAEKEKGNQLFKEGKYDDAIECYTRGMSADPYNPILPTNRATCFFRLKKYAVAESDCNLAIALDRNYAKAYARRGAARFALQKFESALEDYEMVLKLDPENLDAQNEVRKVKEALSSQEVKADRKEVPAKESPAAKEGKQEQIKQQQTRQQAVMQKDLGNAYFKEGKYEAAVECYTKGMEADSTNALLPANRAMAYLKLQKYKEAEDDCSKAIALDGTYTKAFARRGSARAALGRLREAKEDFEQVLKLEPGNKQAVDELKKITSDIAASGLTSEQPEADSQTTRRTVQPINKPPHLRSTKPLRRIDIEEVGGEITVLEKRVMATPSTCGGAAPPLSAAGDHVEEASPLGGSPCAKIQKIEEISNSPALPPQCLEGGHAADRPMKQKKENLTNQEGALSVTEPVSIPSLPANSFQLEADLRKLKNHPDKMYKYLKQIEPNMYPKVFQNSLEPDILNQVLGIFQCFYIKYEAPALIFEILKNLATVRRFDMAVMFMSSAEKKVLQDLFDCLRQAGLEDEPVKALQKKYGV</sequence>
<evidence type="ECO:0000313" key="9">
    <source>
        <dbReference type="Proteomes" id="UP001046870"/>
    </source>
</evidence>
<feature type="region of interest" description="Disordered" evidence="6">
    <location>
        <begin position="398"/>
        <end position="433"/>
    </location>
</feature>
<keyword evidence="2 5" id="KW-0802">TPR repeat</keyword>
<evidence type="ECO:0000256" key="3">
    <source>
        <dbReference type="ARBA" id="ARBA00038275"/>
    </source>
</evidence>
<feature type="region of interest" description="Disordered" evidence="6">
    <location>
        <begin position="107"/>
        <end position="136"/>
    </location>
</feature>
<dbReference type="InterPro" id="IPR019734">
    <property type="entry name" value="TPR_rpt"/>
</dbReference>
<evidence type="ECO:0000256" key="4">
    <source>
        <dbReference type="ARBA" id="ARBA00040133"/>
    </source>
</evidence>
<feature type="repeat" description="TPR" evidence="5">
    <location>
        <begin position="282"/>
        <end position="315"/>
    </location>
</feature>
<feature type="region of interest" description="Disordered" evidence="6">
    <location>
        <begin position="35"/>
        <end position="91"/>
    </location>
</feature>
<evidence type="ECO:0000256" key="1">
    <source>
        <dbReference type="ARBA" id="ARBA00022737"/>
    </source>
</evidence>
<dbReference type="PROSITE" id="PS50293">
    <property type="entry name" value="TPR_REGION"/>
    <property type="match status" value="1"/>
</dbReference>
<dbReference type="Pfam" id="PF13877">
    <property type="entry name" value="RPAP3_C"/>
    <property type="match status" value="1"/>
</dbReference>
<dbReference type="Proteomes" id="UP001046870">
    <property type="component" value="Chromosome 25"/>
</dbReference>
<dbReference type="InterPro" id="IPR025986">
    <property type="entry name" value="RPAP3-like_C"/>
</dbReference>
<evidence type="ECO:0000313" key="8">
    <source>
        <dbReference type="EMBL" id="KAG7454523.1"/>
    </source>
</evidence>
<feature type="repeat" description="TPR" evidence="5">
    <location>
        <begin position="130"/>
        <end position="163"/>
    </location>
</feature>
<dbReference type="Pfam" id="PF13181">
    <property type="entry name" value="TPR_8"/>
    <property type="match status" value="2"/>
</dbReference>
<feature type="repeat" description="TPR" evidence="5">
    <location>
        <begin position="198"/>
        <end position="231"/>
    </location>
</feature>
<evidence type="ECO:0000256" key="5">
    <source>
        <dbReference type="PROSITE-ProRule" id="PRU00339"/>
    </source>
</evidence>
<protein>
    <recommendedName>
        <fullName evidence="4">RNA polymerase II-associated protein 3</fullName>
    </recommendedName>
</protein>
<feature type="region of interest" description="Disordered" evidence="6">
    <location>
        <begin position="243"/>
        <end position="277"/>
    </location>
</feature>
<evidence type="ECO:0000256" key="6">
    <source>
        <dbReference type="SAM" id="MobiDB-lite"/>
    </source>
</evidence>
<feature type="compositionally biased region" description="Basic and acidic residues" evidence="6">
    <location>
        <begin position="124"/>
        <end position="136"/>
    </location>
</feature>
<dbReference type="PANTHER" id="PTHR46423">
    <property type="entry name" value="RNA POLYMERASE II-ASSOCIATED PROTEIN 3"/>
    <property type="match status" value="1"/>
</dbReference>
<dbReference type="Pfam" id="PF00515">
    <property type="entry name" value="TPR_1"/>
    <property type="match status" value="2"/>
</dbReference>
<evidence type="ECO:0000259" key="7">
    <source>
        <dbReference type="Pfam" id="PF13877"/>
    </source>
</evidence>
<accession>A0A9D3PB38</accession>
<keyword evidence="1" id="KW-0677">Repeat</keyword>
<comment type="caution">
    <text evidence="8">The sequence shown here is derived from an EMBL/GenBank/DDBJ whole genome shotgun (WGS) entry which is preliminary data.</text>
</comment>
<proteinExistence type="inferred from homology"/>